<dbReference type="PANTHER" id="PTHR47481">
    <property type="match status" value="1"/>
</dbReference>
<organism evidence="3 4">
    <name type="scientific">Hibiscus syriacus</name>
    <name type="common">Rose of Sharon</name>
    <dbReference type="NCBI Taxonomy" id="106335"/>
    <lineage>
        <taxon>Eukaryota</taxon>
        <taxon>Viridiplantae</taxon>
        <taxon>Streptophyta</taxon>
        <taxon>Embryophyta</taxon>
        <taxon>Tracheophyta</taxon>
        <taxon>Spermatophyta</taxon>
        <taxon>Magnoliopsida</taxon>
        <taxon>eudicotyledons</taxon>
        <taxon>Gunneridae</taxon>
        <taxon>Pentapetalae</taxon>
        <taxon>rosids</taxon>
        <taxon>malvids</taxon>
        <taxon>Malvales</taxon>
        <taxon>Malvaceae</taxon>
        <taxon>Malvoideae</taxon>
        <taxon>Hibiscus</taxon>
    </lineage>
</organism>
<evidence type="ECO:0000313" key="3">
    <source>
        <dbReference type="EMBL" id="KAE8669233.1"/>
    </source>
</evidence>
<proteinExistence type="predicted"/>
<dbReference type="GO" id="GO:0016740">
    <property type="term" value="F:transferase activity"/>
    <property type="evidence" value="ECO:0007669"/>
    <property type="project" value="UniProtKB-KW"/>
</dbReference>
<name>A0A6A2X2V2_HIBSY</name>
<dbReference type="CDD" id="cd00570">
    <property type="entry name" value="GST_N_family"/>
    <property type="match status" value="1"/>
</dbReference>
<evidence type="ECO:0000259" key="2">
    <source>
        <dbReference type="Pfam" id="PF13409"/>
    </source>
</evidence>
<dbReference type="InterPro" id="IPR004045">
    <property type="entry name" value="Glutathione_S-Trfase_N"/>
</dbReference>
<protein>
    <submittedName>
        <fullName evidence="3">Glutathione S-transferase DHAR2</fullName>
    </submittedName>
</protein>
<reference evidence="3" key="1">
    <citation type="submission" date="2019-09" db="EMBL/GenBank/DDBJ databases">
        <title>Draft genome information of white flower Hibiscus syriacus.</title>
        <authorList>
            <person name="Kim Y.-M."/>
        </authorList>
    </citation>
    <scope>NUCLEOTIDE SEQUENCE [LARGE SCALE GENOMIC DNA]</scope>
    <source>
        <strain evidence="3">YM2019G1</strain>
    </source>
</reference>
<dbReference type="Gene3D" id="3.40.30.10">
    <property type="entry name" value="Glutaredoxin"/>
    <property type="match status" value="1"/>
</dbReference>
<dbReference type="EMBL" id="VEPZ02001530">
    <property type="protein sequence ID" value="KAE8669233.1"/>
    <property type="molecule type" value="Genomic_DNA"/>
</dbReference>
<sequence>MALEICVKAAAGAPCVRGDCPFCQRVLLTLEEKKVPYKLHLVNLSDDPQWFLEISPDTCIHELQWHGGMIIPLISCDKNMLVNMGHPHTSEMIARWLLRATWTCVGDLLPGFLPEDAGREETLDHRMGAEGQCMTISTGFSHKKISVVLDEMNYLLWKQQILLTVRSHRLERMLTGALQSLPETILDDTGAIRVNDAFEDFVAQDSALASWLLSTISPHLLPHFVGAESATAVWSVVQQLFASRSTTAAMSLPYKLQSLRKGNDSMRVYLTRVKEIKGHLGLKPLPLVLSPNSSTTSRVAFHLPTVLEVSMVNPEPVVISNLEVVAVFFEPYEARLNHGEPLVLCSPRGEEARGKGESIKGEMRADERGK</sequence>
<feature type="domain" description="GST N-terminal" evidence="2">
    <location>
        <begin position="20"/>
        <end position="58"/>
    </location>
</feature>
<accession>A0A6A2X2V2</accession>
<dbReference type="Pfam" id="PF13409">
    <property type="entry name" value="GST_N_2"/>
    <property type="match status" value="1"/>
</dbReference>
<feature type="region of interest" description="Disordered" evidence="1">
    <location>
        <begin position="349"/>
        <end position="370"/>
    </location>
</feature>
<dbReference type="PANTHER" id="PTHR47481:SF30">
    <property type="entry name" value="CCHC-TYPE DOMAIN-CONTAINING PROTEIN"/>
    <property type="match status" value="1"/>
</dbReference>
<dbReference type="InterPro" id="IPR036249">
    <property type="entry name" value="Thioredoxin-like_sf"/>
</dbReference>
<dbReference type="SUPFAM" id="SSF52833">
    <property type="entry name" value="Thioredoxin-like"/>
    <property type="match status" value="1"/>
</dbReference>
<dbReference type="Proteomes" id="UP000436088">
    <property type="component" value="Unassembled WGS sequence"/>
</dbReference>
<evidence type="ECO:0000313" key="4">
    <source>
        <dbReference type="Proteomes" id="UP000436088"/>
    </source>
</evidence>
<comment type="caution">
    <text evidence="3">The sequence shown here is derived from an EMBL/GenBank/DDBJ whole genome shotgun (WGS) entry which is preliminary data.</text>
</comment>
<evidence type="ECO:0000256" key="1">
    <source>
        <dbReference type="SAM" id="MobiDB-lite"/>
    </source>
</evidence>
<dbReference type="AlphaFoldDB" id="A0A6A2X2V2"/>
<gene>
    <name evidence="3" type="ORF">F3Y22_tig00112249pilonHSYRG00081</name>
</gene>
<keyword evidence="4" id="KW-1185">Reference proteome</keyword>